<dbReference type="SUPFAM" id="SSF48179">
    <property type="entry name" value="6-phosphogluconate dehydrogenase C-terminal domain-like"/>
    <property type="match status" value="1"/>
</dbReference>
<dbReference type="InterPro" id="IPR006108">
    <property type="entry name" value="3HC_DH_C"/>
</dbReference>
<feature type="site" description="Important for catalytic activity" evidence="4">
    <location>
        <position position="147"/>
    </location>
</feature>
<dbReference type="PANTHER" id="PTHR48075:SF5">
    <property type="entry name" value="3-HYDROXYBUTYRYL-COA DEHYDROGENASE"/>
    <property type="match status" value="1"/>
</dbReference>
<dbReference type="EMBL" id="HBGX01002023">
    <property type="protein sequence ID" value="CAD9552607.1"/>
    <property type="molecule type" value="Transcribed_RNA"/>
</dbReference>
<dbReference type="AlphaFoldDB" id="A0A7S2JMW8"/>
<dbReference type="FunFam" id="3.40.50.720:FF:000009">
    <property type="entry name" value="Fatty oxidation complex, alpha subunit"/>
    <property type="match status" value="1"/>
</dbReference>
<comment type="similarity">
    <text evidence="2">Belongs to the 3-hydroxyacyl-CoA dehydrogenase family.</text>
</comment>
<dbReference type="Pfam" id="PF02737">
    <property type="entry name" value="3HCDH_N"/>
    <property type="match status" value="1"/>
</dbReference>
<evidence type="ECO:0000256" key="1">
    <source>
        <dbReference type="ARBA" id="ARBA00005005"/>
    </source>
</evidence>
<dbReference type="GO" id="GO:0006631">
    <property type="term" value="P:fatty acid metabolic process"/>
    <property type="evidence" value="ECO:0007669"/>
    <property type="project" value="InterPro"/>
</dbReference>
<dbReference type="InterPro" id="IPR036291">
    <property type="entry name" value="NAD(P)-bd_dom_sf"/>
</dbReference>
<comment type="pathway">
    <text evidence="1">Lipid metabolism; fatty acid beta-oxidation.</text>
</comment>
<accession>A0A7S2JMW8</accession>
<evidence type="ECO:0000313" key="7">
    <source>
        <dbReference type="EMBL" id="CAD9552607.1"/>
    </source>
</evidence>
<dbReference type="PIRSF" id="PIRSF000105">
    <property type="entry name" value="HCDH"/>
    <property type="match status" value="1"/>
</dbReference>
<dbReference type="Gene3D" id="3.40.50.720">
    <property type="entry name" value="NAD(P)-binding Rossmann-like Domain"/>
    <property type="match status" value="1"/>
</dbReference>
<proteinExistence type="inferred from homology"/>
<organism evidence="7">
    <name type="scientific">Cyanoptyche gloeocystis</name>
    <dbReference type="NCBI Taxonomy" id="77922"/>
    <lineage>
        <taxon>Eukaryota</taxon>
        <taxon>Glaucocystophyceae</taxon>
        <taxon>Glaucocystophyceae incertae sedis</taxon>
        <taxon>Cyanoptyche</taxon>
    </lineage>
</organism>
<gene>
    <name evidence="7" type="ORF">CGLO1086_LOCUS878</name>
</gene>
<name>A0A7S2JMW8_9EUKA</name>
<keyword evidence="3" id="KW-0560">Oxidoreductase</keyword>
<evidence type="ECO:0000256" key="2">
    <source>
        <dbReference type="ARBA" id="ARBA00009463"/>
    </source>
</evidence>
<dbReference type="InterPro" id="IPR022694">
    <property type="entry name" value="3-OHacyl-CoA_DH"/>
</dbReference>
<dbReference type="InterPro" id="IPR013328">
    <property type="entry name" value="6PGD_dom2"/>
</dbReference>
<dbReference type="Pfam" id="PF00725">
    <property type="entry name" value="3HCDH"/>
    <property type="match status" value="1"/>
</dbReference>
<evidence type="ECO:0000256" key="3">
    <source>
        <dbReference type="ARBA" id="ARBA00023002"/>
    </source>
</evidence>
<dbReference type="InterPro" id="IPR006176">
    <property type="entry name" value="3-OHacyl-CoA_DH_NAD-bd"/>
</dbReference>
<reference evidence="7" key="1">
    <citation type="submission" date="2021-01" db="EMBL/GenBank/DDBJ databases">
        <authorList>
            <person name="Corre E."/>
            <person name="Pelletier E."/>
            <person name="Niang G."/>
            <person name="Scheremetjew M."/>
            <person name="Finn R."/>
            <person name="Kale V."/>
            <person name="Holt S."/>
            <person name="Cochrane G."/>
            <person name="Meng A."/>
            <person name="Brown T."/>
            <person name="Cohen L."/>
        </authorList>
    </citation>
    <scope>NUCLEOTIDE SEQUENCE</scope>
    <source>
        <strain evidence="7">SAG4.97</strain>
    </source>
</reference>
<feature type="domain" description="3-hydroxyacyl-CoA dehydrogenase C-terminal" evidence="5">
    <location>
        <begin position="193"/>
        <end position="289"/>
    </location>
</feature>
<dbReference type="SUPFAM" id="SSF51735">
    <property type="entry name" value="NAD(P)-binding Rossmann-fold domains"/>
    <property type="match status" value="1"/>
</dbReference>
<evidence type="ECO:0000256" key="4">
    <source>
        <dbReference type="PIRSR" id="PIRSR000105-1"/>
    </source>
</evidence>
<evidence type="ECO:0000259" key="6">
    <source>
        <dbReference type="Pfam" id="PF02737"/>
    </source>
</evidence>
<dbReference type="Gene3D" id="1.10.1040.10">
    <property type="entry name" value="N-(1-d-carboxylethyl)-l-norvaline Dehydrogenase, domain 2"/>
    <property type="match status" value="1"/>
</dbReference>
<protein>
    <recommendedName>
        <fullName evidence="8">3-hydroxybutyryl-CoA dehydrogenase</fullName>
    </recommendedName>
</protein>
<sequence length="296" mass="31987">MVKNHAHAVARIGVVGAGQMGTGIGFSAAKVAGVEVLMCDSSRSSLENCKKLAASFMDRAIQKQKATPEQKEEVLSRIKCVENVEQLGEVDFIIEAIVENFEAKASVLKALDKVVKPSVILATNTSSIPITRIAAATARPQQVIGMHFFHPVQVLNLVEVIQGAQTSEETLKSTVDLATRMGKVTTRSADRPGFISNRVLMPWINEAIHALNEGVGTATDIDTTMKLGTNVPMGPLTLADFIGLDTCHAIMTVLYTHYGDPKFKPCILLTKHVEAGWFGKKSGRGFYDYSEARSTA</sequence>
<feature type="domain" description="3-hydroxyacyl-CoA dehydrogenase NAD binding" evidence="6">
    <location>
        <begin position="12"/>
        <end position="188"/>
    </location>
</feature>
<dbReference type="InterPro" id="IPR008927">
    <property type="entry name" value="6-PGluconate_DH-like_C_sf"/>
</dbReference>
<evidence type="ECO:0008006" key="8">
    <source>
        <dbReference type="Google" id="ProtNLM"/>
    </source>
</evidence>
<dbReference type="GO" id="GO:0016616">
    <property type="term" value="F:oxidoreductase activity, acting on the CH-OH group of donors, NAD or NADP as acceptor"/>
    <property type="evidence" value="ECO:0007669"/>
    <property type="project" value="InterPro"/>
</dbReference>
<evidence type="ECO:0000259" key="5">
    <source>
        <dbReference type="Pfam" id="PF00725"/>
    </source>
</evidence>
<dbReference type="GO" id="GO:0070403">
    <property type="term" value="F:NAD+ binding"/>
    <property type="evidence" value="ECO:0007669"/>
    <property type="project" value="InterPro"/>
</dbReference>
<dbReference type="PANTHER" id="PTHR48075">
    <property type="entry name" value="3-HYDROXYACYL-COA DEHYDROGENASE FAMILY PROTEIN"/>
    <property type="match status" value="1"/>
</dbReference>